<dbReference type="InterPro" id="IPR001753">
    <property type="entry name" value="Enoyl-CoA_hydra/iso"/>
</dbReference>
<accession>E4XFA5</accession>
<dbReference type="InterPro" id="IPR029045">
    <property type="entry name" value="ClpP/crotonase-like_dom_sf"/>
</dbReference>
<comment type="subcellular location">
    <subcellularLocation>
        <location evidence="1">Peroxisome</location>
    </subcellularLocation>
</comment>
<dbReference type="PANTHER" id="PTHR43684:SF1">
    <property type="entry name" value="ENOYL-COA DELTA ISOMERASE 2"/>
    <property type="match status" value="1"/>
</dbReference>
<evidence type="ECO:0000256" key="3">
    <source>
        <dbReference type="ARBA" id="ARBA00023235"/>
    </source>
</evidence>
<dbReference type="Pfam" id="PF00378">
    <property type="entry name" value="ECH_1"/>
    <property type="match status" value="1"/>
</dbReference>
<dbReference type="InterPro" id="IPR051053">
    <property type="entry name" value="ECH/Chromodomain_protein"/>
</dbReference>
<dbReference type="Gene3D" id="1.10.12.10">
    <property type="entry name" value="Lyase 2-enoyl-coa Hydratase, Chain A, domain 2"/>
    <property type="match status" value="1"/>
</dbReference>
<dbReference type="InterPro" id="IPR014748">
    <property type="entry name" value="Enoyl-CoA_hydra_C"/>
</dbReference>
<dbReference type="InParanoid" id="E4XFA5"/>
<evidence type="ECO:0000313" key="5">
    <source>
        <dbReference type="Proteomes" id="UP000001307"/>
    </source>
</evidence>
<dbReference type="OrthoDB" id="409763at2759"/>
<dbReference type="AlphaFoldDB" id="E4XFA5"/>
<protein>
    <submittedName>
        <fullName evidence="4">Uncharacterized protein</fullName>
    </submittedName>
</protein>
<dbReference type="GO" id="GO:0004165">
    <property type="term" value="F:delta(3)-delta(2)-enoyl-CoA isomerase activity"/>
    <property type="evidence" value="ECO:0007669"/>
    <property type="project" value="UniProtKB-ARBA"/>
</dbReference>
<sequence length="191" mass="20874">MGDGMKRMMESDLTPEEVSAQNTKTFAALVDTLIDFEKPLAALVNGPAIGIGVTILPHADFVWSSDDATFRTPFTQIGLVPEACSSYLLPQILGSSNANEILLFGTTFTAQELQKLGLVSRIFEKEGFLNASMEALASLSVLPPQSMGLGKSLIKSEKVREILHQNECEVLSTRYTSDEVIEAVMRFNSRK</sequence>
<evidence type="ECO:0000256" key="1">
    <source>
        <dbReference type="ARBA" id="ARBA00004275"/>
    </source>
</evidence>
<dbReference type="PANTHER" id="PTHR43684">
    <property type="match status" value="1"/>
</dbReference>
<dbReference type="Gene3D" id="3.90.226.10">
    <property type="entry name" value="2-enoyl-CoA Hydratase, Chain A, domain 1"/>
    <property type="match status" value="1"/>
</dbReference>
<organism evidence="4">
    <name type="scientific">Oikopleura dioica</name>
    <name type="common">Tunicate</name>
    <dbReference type="NCBI Taxonomy" id="34765"/>
    <lineage>
        <taxon>Eukaryota</taxon>
        <taxon>Metazoa</taxon>
        <taxon>Chordata</taxon>
        <taxon>Tunicata</taxon>
        <taxon>Appendicularia</taxon>
        <taxon>Copelata</taxon>
        <taxon>Oikopleuridae</taxon>
        <taxon>Oikopleura</taxon>
    </lineage>
</organism>
<dbReference type="GO" id="GO:0005777">
    <property type="term" value="C:peroxisome"/>
    <property type="evidence" value="ECO:0007669"/>
    <property type="project" value="UniProtKB-SubCell"/>
</dbReference>
<dbReference type="CDD" id="cd06558">
    <property type="entry name" value="crotonase-like"/>
    <property type="match status" value="1"/>
</dbReference>
<keyword evidence="3" id="KW-0413">Isomerase</keyword>
<name>E4XFA5_OIKDI</name>
<dbReference type="Proteomes" id="UP000001307">
    <property type="component" value="Unassembled WGS sequence"/>
</dbReference>
<proteinExistence type="predicted"/>
<dbReference type="SUPFAM" id="SSF52096">
    <property type="entry name" value="ClpP/crotonase"/>
    <property type="match status" value="1"/>
</dbReference>
<keyword evidence="5" id="KW-1185">Reference proteome</keyword>
<dbReference type="EMBL" id="FN653044">
    <property type="protein sequence ID" value="CBY24293.1"/>
    <property type="molecule type" value="Genomic_DNA"/>
</dbReference>
<evidence type="ECO:0000313" key="4">
    <source>
        <dbReference type="EMBL" id="CBY24293.1"/>
    </source>
</evidence>
<reference evidence="4" key="1">
    <citation type="journal article" date="2010" name="Science">
        <title>Plasticity of animal genome architecture unmasked by rapid evolution of a pelagic tunicate.</title>
        <authorList>
            <person name="Denoeud F."/>
            <person name="Henriet S."/>
            <person name="Mungpakdee S."/>
            <person name="Aury J.M."/>
            <person name="Da Silva C."/>
            <person name="Brinkmann H."/>
            <person name="Mikhaleva J."/>
            <person name="Olsen L.C."/>
            <person name="Jubin C."/>
            <person name="Canestro C."/>
            <person name="Bouquet J.M."/>
            <person name="Danks G."/>
            <person name="Poulain J."/>
            <person name="Campsteijn C."/>
            <person name="Adamski M."/>
            <person name="Cross I."/>
            <person name="Yadetie F."/>
            <person name="Muffato M."/>
            <person name="Louis A."/>
            <person name="Butcher S."/>
            <person name="Tsagkogeorga G."/>
            <person name="Konrad A."/>
            <person name="Singh S."/>
            <person name="Jensen M.F."/>
            <person name="Cong E.H."/>
            <person name="Eikeseth-Otteraa H."/>
            <person name="Noel B."/>
            <person name="Anthouard V."/>
            <person name="Porcel B.M."/>
            <person name="Kachouri-Lafond R."/>
            <person name="Nishino A."/>
            <person name="Ugolini M."/>
            <person name="Chourrout P."/>
            <person name="Nishida H."/>
            <person name="Aasland R."/>
            <person name="Huzurbazar S."/>
            <person name="Westhof E."/>
            <person name="Delsuc F."/>
            <person name="Lehrach H."/>
            <person name="Reinhardt R."/>
            <person name="Weissenbach J."/>
            <person name="Roy S.W."/>
            <person name="Artiguenave F."/>
            <person name="Postlethwait J.H."/>
            <person name="Manak J.R."/>
            <person name="Thompson E.M."/>
            <person name="Jaillon O."/>
            <person name="Du Pasquier L."/>
            <person name="Boudinot P."/>
            <person name="Liberles D.A."/>
            <person name="Volff J.N."/>
            <person name="Philippe H."/>
            <person name="Lenhard B."/>
            <person name="Roest Crollius H."/>
            <person name="Wincker P."/>
            <person name="Chourrout D."/>
        </authorList>
    </citation>
    <scope>NUCLEOTIDE SEQUENCE [LARGE SCALE GENOMIC DNA]</scope>
</reference>
<evidence type="ECO:0000256" key="2">
    <source>
        <dbReference type="ARBA" id="ARBA00023140"/>
    </source>
</evidence>
<gene>
    <name evidence="4" type="ORF">GSOID_T00009646001</name>
</gene>
<keyword evidence="2" id="KW-0576">Peroxisome</keyword>